<dbReference type="SMART" id="SM00220">
    <property type="entry name" value="S_TKc"/>
    <property type="match status" value="1"/>
</dbReference>
<dbReference type="GO" id="GO:0005524">
    <property type="term" value="F:ATP binding"/>
    <property type="evidence" value="ECO:0007669"/>
    <property type="project" value="InterPro"/>
</dbReference>
<protein>
    <submittedName>
        <fullName evidence="2">Protein kinase</fullName>
    </submittedName>
</protein>
<dbReference type="Proteomes" id="UP000250557">
    <property type="component" value="Chromosome"/>
</dbReference>
<dbReference type="GO" id="GO:0005737">
    <property type="term" value="C:cytoplasm"/>
    <property type="evidence" value="ECO:0007669"/>
    <property type="project" value="TreeGrafter"/>
</dbReference>
<dbReference type="EMBL" id="CP071880">
    <property type="protein sequence ID" value="QTE47506.1"/>
    <property type="molecule type" value="Genomic_DNA"/>
</dbReference>
<keyword evidence="5" id="KW-1185">Reference proteome</keyword>
<name>A0AAE6JE54_9SPHI</name>
<reference evidence="2 4" key="1">
    <citation type="submission" date="2019-08" db="EMBL/GenBank/DDBJ databases">
        <title>Comparative genome analysis confer to the adaptation heavy metal polluted environment.</title>
        <authorList>
            <person name="Li Y."/>
        </authorList>
    </citation>
    <scope>NUCLEOTIDE SEQUENCE [LARGE SCALE GENOMIC DNA]</scope>
    <source>
        <strain evidence="2 4">P2</strain>
    </source>
</reference>
<dbReference type="EMBL" id="CP043451">
    <property type="protein sequence ID" value="QEM03721.1"/>
    <property type="molecule type" value="Genomic_DNA"/>
</dbReference>
<evidence type="ECO:0000313" key="2">
    <source>
        <dbReference type="EMBL" id="QEM03721.1"/>
    </source>
</evidence>
<evidence type="ECO:0000313" key="5">
    <source>
        <dbReference type="Proteomes" id="UP000663940"/>
    </source>
</evidence>
<dbReference type="AlphaFoldDB" id="A0AAE6JE54"/>
<keyword evidence="2" id="KW-0418">Kinase</keyword>
<keyword evidence="2" id="KW-0808">Transferase</keyword>
<gene>
    <name evidence="2" type="ORF">DIU31_009425</name>
    <name evidence="3" type="ORF">J3L21_18220</name>
</gene>
<reference evidence="3 5" key="2">
    <citation type="submission" date="2021-03" db="EMBL/GenBank/DDBJ databases">
        <title>Mucilaginibacter strains isolated from gold and copper mining confer multi heavy-metal resistance.</title>
        <authorList>
            <person name="Li Y."/>
        </authorList>
    </citation>
    <scope>NUCLEOTIDE SEQUENCE [LARGE SCALE GENOMIC DNA]</scope>
    <source>
        <strain evidence="3 5">P2-4</strain>
    </source>
</reference>
<evidence type="ECO:0000313" key="3">
    <source>
        <dbReference type="EMBL" id="QTE47506.1"/>
    </source>
</evidence>
<sequence>MEKAFTVNLVSYIPILKNAGIRFKEDEKTLMIGKPTAKAGYVIIVSSRTLDTPIQLTRILPILKESKAAYRIIKDQHFQYRLNAGAFGDEEAGKVLIIFPSNIDEAKRLINQIVPKTQGSKGPVVMNSQQISDVVFIQKITASGNGDLILEKPGIKQFPFAVDKTYREKKKLFGLIGRYYLPVQLLRSNSKGAIYKAINLKRFAFNWCIIKEGRPVALDDHFDRDMKDRLHWQENVHRSLVGKVYTPNVIDFFSRKGYHYLVMNFAEGISYGEFVRNELSGKRWTELNTIKKAELLGYFIQAVELVENVHNAGFVHRDVTDGNFIILDDGQLCIIDFELSYHVQNGEPNPPFLLGTFGYVAPEQINHAVPHFKEDIYSLGALLCFTLTGCKTWEYITPNLHQVRAKTMRLTNEHELTDIIIKCLSNSRADRPKIGELLVGVKRIYLQQKNQTDEKIPMAV</sequence>
<dbReference type="InterPro" id="IPR011009">
    <property type="entry name" value="Kinase-like_dom_sf"/>
</dbReference>
<feature type="domain" description="Protein kinase" evidence="1">
    <location>
        <begin position="180"/>
        <end position="446"/>
    </location>
</feature>
<evidence type="ECO:0000313" key="4">
    <source>
        <dbReference type="Proteomes" id="UP000250557"/>
    </source>
</evidence>
<dbReference type="GO" id="GO:0004674">
    <property type="term" value="F:protein serine/threonine kinase activity"/>
    <property type="evidence" value="ECO:0007669"/>
    <property type="project" value="TreeGrafter"/>
</dbReference>
<dbReference type="PANTHER" id="PTHR44167:SF25">
    <property type="entry name" value="PROTEIN KINASE DOMAIN CONTAINING PROTEIN"/>
    <property type="match status" value="1"/>
</dbReference>
<dbReference type="InterPro" id="IPR057929">
    <property type="entry name" value="RamC_N"/>
</dbReference>
<dbReference type="Pfam" id="PF25816">
    <property type="entry name" value="RamC_N"/>
    <property type="match status" value="1"/>
</dbReference>
<dbReference type="SUPFAM" id="SSF56112">
    <property type="entry name" value="Protein kinase-like (PK-like)"/>
    <property type="match status" value="1"/>
</dbReference>
<organism evidence="2 4">
    <name type="scientific">Mucilaginibacter rubeus</name>
    <dbReference type="NCBI Taxonomy" id="2027860"/>
    <lineage>
        <taxon>Bacteria</taxon>
        <taxon>Pseudomonadati</taxon>
        <taxon>Bacteroidota</taxon>
        <taxon>Sphingobacteriia</taxon>
        <taxon>Sphingobacteriales</taxon>
        <taxon>Sphingobacteriaceae</taxon>
        <taxon>Mucilaginibacter</taxon>
    </lineage>
</organism>
<dbReference type="Proteomes" id="UP000663940">
    <property type="component" value="Chromosome"/>
</dbReference>
<dbReference type="Pfam" id="PF00069">
    <property type="entry name" value="Pkinase"/>
    <property type="match status" value="1"/>
</dbReference>
<dbReference type="PANTHER" id="PTHR44167">
    <property type="entry name" value="OVARIAN-SPECIFIC SERINE/THREONINE-PROTEIN KINASE LOK-RELATED"/>
    <property type="match status" value="1"/>
</dbReference>
<proteinExistence type="predicted"/>
<dbReference type="Gene3D" id="1.10.510.10">
    <property type="entry name" value="Transferase(Phosphotransferase) domain 1"/>
    <property type="match status" value="1"/>
</dbReference>
<evidence type="ECO:0000259" key="1">
    <source>
        <dbReference type="PROSITE" id="PS50011"/>
    </source>
</evidence>
<dbReference type="PROSITE" id="PS50011">
    <property type="entry name" value="PROTEIN_KINASE_DOM"/>
    <property type="match status" value="1"/>
</dbReference>
<dbReference type="InterPro" id="IPR000719">
    <property type="entry name" value="Prot_kinase_dom"/>
</dbReference>
<accession>A0AAE6JE54</accession>
<dbReference type="RefSeq" id="WP_112652445.1">
    <property type="nucleotide sequence ID" value="NZ_CP043451.1"/>
</dbReference>